<organism evidence="2 3">
    <name type="scientific">Camelliibacillus cellulosilyticus</name>
    <dbReference type="NCBI Taxonomy" id="2174486"/>
    <lineage>
        <taxon>Bacteria</taxon>
        <taxon>Bacillati</taxon>
        <taxon>Bacillota</taxon>
        <taxon>Bacilli</taxon>
        <taxon>Bacillales</taxon>
        <taxon>Sporolactobacillaceae</taxon>
        <taxon>Camelliibacillus</taxon>
    </lineage>
</organism>
<keyword evidence="1" id="KW-0472">Membrane</keyword>
<name>A0ABV9GNB9_9BACL</name>
<gene>
    <name evidence="2" type="ORF">ACFO4N_05360</name>
</gene>
<accession>A0ABV9GNB9</accession>
<dbReference type="EMBL" id="JBHSFW010000001">
    <property type="protein sequence ID" value="MFC4618155.1"/>
    <property type="molecule type" value="Genomic_DNA"/>
</dbReference>
<proteinExistence type="predicted"/>
<evidence type="ECO:0008006" key="4">
    <source>
        <dbReference type="Google" id="ProtNLM"/>
    </source>
</evidence>
<protein>
    <recommendedName>
        <fullName evidence="4">Membrane protein YszA</fullName>
    </recommendedName>
</protein>
<evidence type="ECO:0000313" key="3">
    <source>
        <dbReference type="Proteomes" id="UP001596022"/>
    </source>
</evidence>
<keyword evidence="3" id="KW-1185">Reference proteome</keyword>
<dbReference type="RefSeq" id="WP_376845157.1">
    <property type="nucleotide sequence ID" value="NZ_JBHSFW010000001.1"/>
</dbReference>
<keyword evidence="1" id="KW-0812">Transmembrane</keyword>
<evidence type="ECO:0000256" key="1">
    <source>
        <dbReference type="SAM" id="Phobius"/>
    </source>
</evidence>
<sequence length="63" mass="7738">MFNRFPYHRWPPWLRKLRDGLEIFILPLAVFQMIRALFFPTTFDVVVLIILVFLYVGLLKRWI</sequence>
<dbReference type="Proteomes" id="UP001596022">
    <property type="component" value="Unassembled WGS sequence"/>
</dbReference>
<comment type="caution">
    <text evidence="2">The sequence shown here is derived from an EMBL/GenBank/DDBJ whole genome shotgun (WGS) entry which is preliminary data.</text>
</comment>
<evidence type="ECO:0000313" key="2">
    <source>
        <dbReference type="EMBL" id="MFC4618155.1"/>
    </source>
</evidence>
<reference evidence="3" key="1">
    <citation type="journal article" date="2019" name="Int. J. Syst. Evol. Microbiol.">
        <title>The Global Catalogue of Microorganisms (GCM) 10K type strain sequencing project: providing services to taxonomists for standard genome sequencing and annotation.</title>
        <authorList>
            <consortium name="The Broad Institute Genomics Platform"/>
            <consortium name="The Broad Institute Genome Sequencing Center for Infectious Disease"/>
            <person name="Wu L."/>
            <person name="Ma J."/>
        </authorList>
    </citation>
    <scope>NUCLEOTIDE SEQUENCE [LARGE SCALE GENOMIC DNA]</scope>
    <source>
        <strain evidence="3">CGMCC 1.16306</strain>
    </source>
</reference>
<feature type="transmembrane region" description="Helical" evidence="1">
    <location>
        <begin position="45"/>
        <end position="62"/>
    </location>
</feature>
<keyword evidence="1" id="KW-1133">Transmembrane helix</keyword>